<feature type="transmembrane region" description="Helical" evidence="1">
    <location>
        <begin position="12"/>
        <end position="30"/>
    </location>
</feature>
<gene>
    <name evidence="2" type="ORF">SAMN05421741_103113</name>
</gene>
<feature type="transmembrane region" description="Helical" evidence="1">
    <location>
        <begin position="42"/>
        <end position="62"/>
    </location>
</feature>
<organism evidence="2 3">
    <name type="scientific">Paenimyroides ummariense</name>
    <dbReference type="NCBI Taxonomy" id="913024"/>
    <lineage>
        <taxon>Bacteria</taxon>
        <taxon>Pseudomonadati</taxon>
        <taxon>Bacteroidota</taxon>
        <taxon>Flavobacteriia</taxon>
        <taxon>Flavobacteriales</taxon>
        <taxon>Flavobacteriaceae</taxon>
        <taxon>Paenimyroides</taxon>
    </lineage>
</organism>
<protein>
    <submittedName>
        <fullName evidence="2">Uncharacterized membrane protein</fullName>
    </submittedName>
</protein>
<feature type="transmembrane region" description="Helical" evidence="1">
    <location>
        <begin position="68"/>
        <end position="87"/>
    </location>
</feature>
<evidence type="ECO:0000313" key="2">
    <source>
        <dbReference type="EMBL" id="SFN28732.1"/>
    </source>
</evidence>
<dbReference type="STRING" id="913024.SAMN05421741_103113"/>
<name>A0A1I4XSD1_9FLAO</name>
<sequence length="113" mass="12772">MEANNISKDGKLAAIIAHLTFLGPVIAWFINQEEKDKFGSFYIKQSVGIFLLFLLISAILPIVPEVMFMPTLIGFYIFIFILWIYSFSGAVSNEYKLIPVIGGFIQKIFSSKK</sequence>
<keyword evidence="1" id="KW-0472">Membrane</keyword>
<keyword evidence="1" id="KW-0812">Transmembrane</keyword>
<dbReference type="RefSeq" id="WP_091519187.1">
    <property type="nucleotide sequence ID" value="NZ_FOVI01000003.1"/>
</dbReference>
<reference evidence="3" key="1">
    <citation type="submission" date="2016-10" db="EMBL/GenBank/DDBJ databases">
        <authorList>
            <person name="Varghese N."/>
            <person name="Submissions S."/>
        </authorList>
    </citation>
    <scope>NUCLEOTIDE SEQUENCE [LARGE SCALE GENOMIC DNA]</scope>
    <source>
        <strain evidence="3">DS-12</strain>
    </source>
</reference>
<dbReference type="Proteomes" id="UP000199036">
    <property type="component" value="Unassembled WGS sequence"/>
</dbReference>
<dbReference type="EMBL" id="FOVI01000003">
    <property type="protein sequence ID" value="SFN28732.1"/>
    <property type="molecule type" value="Genomic_DNA"/>
</dbReference>
<keyword evidence="1" id="KW-1133">Transmembrane helix</keyword>
<evidence type="ECO:0000313" key="3">
    <source>
        <dbReference type="Proteomes" id="UP000199036"/>
    </source>
</evidence>
<dbReference type="AlphaFoldDB" id="A0A1I4XSD1"/>
<proteinExistence type="predicted"/>
<evidence type="ECO:0000256" key="1">
    <source>
        <dbReference type="SAM" id="Phobius"/>
    </source>
</evidence>
<accession>A0A1I4XSD1</accession>
<dbReference type="OrthoDB" id="6400719at2"/>
<keyword evidence="3" id="KW-1185">Reference proteome</keyword>